<dbReference type="GO" id="GO:0051015">
    <property type="term" value="F:actin filament binding"/>
    <property type="evidence" value="ECO:0007669"/>
    <property type="project" value="TreeGrafter"/>
</dbReference>
<dbReference type="Proteomes" id="UP000525416">
    <property type="component" value="Unassembled WGS sequence"/>
</dbReference>
<dbReference type="GO" id="GO:0005923">
    <property type="term" value="C:bicellular tight junction"/>
    <property type="evidence" value="ECO:0007669"/>
    <property type="project" value="TreeGrafter"/>
</dbReference>
<dbReference type="AlphaFoldDB" id="A0A7L1JE12"/>
<dbReference type="InterPro" id="IPR056240">
    <property type="entry name" value="POF1B_HlH"/>
</dbReference>
<protein>
    <submittedName>
        <fullName evidence="3">POF1B protein</fullName>
    </submittedName>
</protein>
<dbReference type="Pfam" id="PF24617">
    <property type="entry name" value="POF1B_HlH"/>
    <property type="match status" value="1"/>
</dbReference>
<comment type="caution">
    <text evidence="3">The sequence shown here is derived from an EMBL/GenBank/DDBJ whole genome shotgun (WGS) entry which is preliminary data.</text>
</comment>
<dbReference type="GO" id="GO:0003382">
    <property type="term" value="P:epithelial cell morphogenesis"/>
    <property type="evidence" value="ECO:0007669"/>
    <property type="project" value="TreeGrafter"/>
</dbReference>
<evidence type="ECO:0000256" key="1">
    <source>
        <dbReference type="SAM" id="Coils"/>
    </source>
</evidence>
<keyword evidence="4" id="KW-1185">Reference proteome</keyword>
<organism evidence="3 4">
    <name type="scientific">Rynchops niger</name>
    <name type="common">Black skimmer</name>
    <dbReference type="NCBI Taxonomy" id="227184"/>
    <lineage>
        <taxon>Eukaryota</taxon>
        <taxon>Metazoa</taxon>
        <taxon>Chordata</taxon>
        <taxon>Craniata</taxon>
        <taxon>Vertebrata</taxon>
        <taxon>Euteleostomi</taxon>
        <taxon>Archelosauria</taxon>
        <taxon>Archosauria</taxon>
        <taxon>Dinosauria</taxon>
        <taxon>Saurischia</taxon>
        <taxon>Theropoda</taxon>
        <taxon>Coelurosauria</taxon>
        <taxon>Aves</taxon>
        <taxon>Neognathae</taxon>
        <taxon>Neoaves</taxon>
        <taxon>Charadriiformes</taxon>
        <taxon>Laridae</taxon>
        <taxon>Rynchops</taxon>
    </lineage>
</organism>
<dbReference type="GO" id="GO:0005912">
    <property type="term" value="C:adherens junction"/>
    <property type="evidence" value="ECO:0007669"/>
    <property type="project" value="TreeGrafter"/>
</dbReference>
<dbReference type="PANTHER" id="PTHR22546:SF0">
    <property type="entry name" value="PROTEIN POF1B"/>
    <property type="match status" value="1"/>
</dbReference>
<name>A0A7L1JE12_RYNNI</name>
<dbReference type="OrthoDB" id="9830956at2759"/>
<feature type="non-terminal residue" evidence="3">
    <location>
        <position position="441"/>
    </location>
</feature>
<dbReference type="PANTHER" id="PTHR22546">
    <property type="entry name" value="PREMATURE OVARIAN FAILURE, 1B"/>
    <property type="match status" value="1"/>
</dbReference>
<feature type="domain" description="POF1B helix-loop-helix" evidence="2">
    <location>
        <begin position="120"/>
        <end position="200"/>
    </location>
</feature>
<evidence type="ECO:0000313" key="4">
    <source>
        <dbReference type="Proteomes" id="UP000525416"/>
    </source>
</evidence>
<dbReference type="GO" id="GO:0007015">
    <property type="term" value="P:actin filament organization"/>
    <property type="evidence" value="ECO:0007669"/>
    <property type="project" value="TreeGrafter"/>
</dbReference>
<accession>A0A7L1JE12</accession>
<dbReference type="InterPro" id="IPR026186">
    <property type="entry name" value="POF1B"/>
</dbReference>
<feature type="coiled-coil region" evidence="1">
    <location>
        <begin position="284"/>
        <end position="392"/>
    </location>
</feature>
<dbReference type="GO" id="GO:0070830">
    <property type="term" value="P:bicellular tight junction assembly"/>
    <property type="evidence" value="ECO:0007669"/>
    <property type="project" value="TreeGrafter"/>
</dbReference>
<evidence type="ECO:0000313" key="3">
    <source>
        <dbReference type="EMBL" id="NXN49092.1"/>
    </source>
</evidence>
<proteinExistence type="predicted"/>
<keyword evidence="1" id="KW-0175">Coiled coil</keyword>
<dbReference type="EMBL" id="VXBH01000493">
    <property type="protein sequence ID" value="NXN49092.1"/>
    <property type="molecule type" value="Genomic_DNA"/>
</dbReference>
<gene>
    <name evidence="3" type="primary">Pof1b</name>
    <name evidence="3" type="ORF">RYNNIG_R11439</name>
</gene>
<evidence type="ECO:0000259" key="2">
    <source>
        <dbReference type="Pfam" id="PF24617"/>
    </source>
</evidence>
<dbReference type="GO" id="GO:0005884">
    <property type="term" value="C:actin filament"/>
    <property type="evidence" value="ECO:0007669"/>
    <property type="project" value="TreeGrafter"/>
</dbReference>
<sequence>QGTIRRFIIENPDQEPLSPFLRGGNFCPGNNVIYEKTIRKYELLNPHQEKQYQLSHHCQIPSQADQCHIVQPSEQSPVTHQCQQTQTSSPCEIIPVSVTDDCRGNTVNCSQENNDRLDCRYFGELLAELNRKTNDLYSCLLQHVEKIGGRNHDVEFTCQTEEIEDLIPKGLSETTKQQIRYLLQMRLTSDKSLRLVLSTFKNLREELCHLQDDLGKLETENVCLKKDLAFKDSQVKEYETMLTSLRENNRQQQQGLRESTAKCCSLEEQLLSLRLSEGEKECQLKEAEYCKRALEQEIQSLRLQTCSNPTLQTTTDELSSRYVEMINNLREDKDREIRSLRSQLSQFQQDISRREGSNSDLQIRLHELTSMLEEKEAFIKQQQEDLFRLKHEKLSGSQSPGVTAVITKKYRNQYPILGLLSDDYKVTSPVNKSQTIVIERT</sequence>
<reference evidence="3 4" key="1">
    <citation type="submission" date="2019-09" db="EMBL/GenBank/DDBJ databases">
        <title>Bird 10,000 Genomes (B10K) Project - Family phase.</title>
        <authorList>
            <person name="Zhang G."/>
        </authorList>
    </citation>
    <scope>NUCLEOTIDE SEQUENCE [LARGE SCALE GENOMIC DNA]</scope>
    <source>
        <strain evidence="3">B10K-DU-002-16</strain>
        <tissue evidence="3">Muscle</tissue>
    </source>
</reference>
<feature type="non-terminal residue" evidence="3">
    <location>
        <position position="1"/>
    </location>
</feature>